<keyword evidence="2" id="KW-1185">Reference proteome</keyword>
<evidence type="ECO:0000313" key="1">
    <source>
        <dbReference type="EMBL" id="GBF52111.1"/>
    </source>
</evidence>
<organism evidence="1 2">
    <name type="scientific">Leptospira ryugenii</name>
    <dbReference type="NCBI Taxonomy" id="1917863"/>
    <lineage>
        <taxon>Bacteria</taxon>
        <taxon>Pseudomonadati</taxon>
        <taxon>Spirochaetota</taxon>
        <taxon>Spirochaetia</taxon>
        <taxon>Leptospirales</taxon>
        <taxon>Leptospiraceae</taxon>
        <taxon>Leptospira</taxon>
    </lineage>
</organism>
<protein>
    <submittedName>
        <fullName evidence="1">Uncharacterized protein</fullName>
    </submittedName>
</protein>
<comment type="caution">
    <text evidence="1">The sequence shown here is derived from an EMBL/GenBank/DDBJ whole genome shotgun (WGS) entry which is preliminary data.</text>
</comment>
<dbReference type="OrthoDB" id="1550589at2"/>
<proteinExistence type="predicted"/>
<name>A0A2P2E5F5_9LEPT</name>
<evidence type="ECO:0000313" key="2">
    <source>
        <dbReference type="Proteomes" id="UP000245133"/>
    </source>
</evidence>
<reference evidence="1 2" key="1">
    <citation type="submission" date="2018-02" db="EMBL/GenBank/DDBJ databases">
        <title>Novel Leptospira species isolated from soil and water in Japan.</title>
        <authorList>
            <person name="Nakao R."/>
            <person name="Masuzawa T."/>
        </authorList>
    </citation>
    <scope>NUCLEOTIDE SEQUENCE [LARGE SCALE GENOMIC DNA]</scope>
    <source>
        <strain evidence="1 2">YH101</strain>
    </source>
</reference>
<dbReference type="Proteomes" id="UP000245133">
    <property type="component" value="Unassembled WGS sequence"/>
</dbReference>
<dbReference type="RefSeq" id="WP_108978519.1">
    <property type="nucleotide sequence ID" value="NZ_BFBB01000011.1"/>
</dbReference>
<accession>A0A2P2E5F5</accession>
<gene>
    <name evidence="1" type="ORF">LPTSP4_36490</name>
</gene>
<dbReference type="AlphaFoldDB" id="A0A2P2E5F5"/>
<sequence>MVDLNPGLDNLNAEMEGLAEMFFDNPESPTYNIAFLDKSKLDFSLASLEFVNTFLNSIHQKLNDVPDIKMNALVLRTGAYLGEVIRRNSNHKKLQWISYEKASSLNSKIQGIGESISTVAILYEERKDQFFFPLGKVLKALHFGHSEDLKAFAENTISQTTVFDKPNGKITKIQF</sequence>
<dbReference type="EMBL" id="BFBB01000011">
    <property type="protein sequence ID" value="GBF52111.1"/>
    <property type="molecule type" value="Genomic_DNA"/>
</dbReference>